<evidence type="ECO:0000256" key="2">
    <source>
        <dbReference type="PIRSR" id="PIRSR637460-2"/>
    </source>
</evidence>
<dbReference type="InterPro" id="IPR037460">
    <property type="entry name" value="SEST-like"/>
</dbReference>
<accession>A0A5N0E4C4</accession>
<reference evidence="5 6" key="1">
    <citation type="submission" date="2019-09" db="EMBL/GenBank/DDBJ databases">
        <authorList>
            <person name="Wang X."/>
        </authorList>
    </citation>
    <scope>NUCLEOTIDE SEQUENCE [LARGE SCALE GENOMIC DNA]</scope>
    <source>
        <strain evidence="5 6">CICC 11023</strain>
    </source>
</reference>
<feature type="chain" id="PRO_5039341478" evidence="3">
    <location>
        <begin position="27"/>
        <end position="290"/>
    </location>
</feature>
<keyword evidence="2" id="KW-1015">Disulfide bond</keyword>
<dbReference type="PANTHER" id="PTHR37981:SF1">
    <property type="entry name" value="SGNH HYDROLASE-TYPE ESTERASE DOMAIN-CONTAINING PROTEIN"/>
    <property type="match status" value="1"/>
</dbReference>
<evidence type="ECO:0000256" key="3">
    <source>
        <dbReference type="SAM" id="SignalP"/>
    </source>
</evidence>
<feature type="signal peptide" evidence="3">
    <location>
        <begin position="1"/>
        <end position="26"/>
    </location>
</feature>
<feature type="active site" description="Nucleophile" evidence="1">
    <location>
        <position position="45"/>
    </location>
</feature>
<organism evidence="5 6">
    <name type="scientific">Nocardia colli</name>
    <dbReference type="NCBI Taxonomy" id="2545717"/>
    <lineage>
        <taxon>Bacteria</taxon>
        <taxon>Bacillati</taxon>
        <taxon>Actinomycetota</taxon>
        <taxon>Actinomycetes</taxon>
        <taxon>Mycobacteriales</taxon>
        <taxon>Nocardiaceae</taxon>
        <taxon>Nocardia</taxon>
    </lineage>
</organism>
<dbReference type="Pfam" id="PF13472">
    <property type="entry name" value="Lipase_GDSL_2"/>
    <property type="match status" value="1"/>
</dbReference>
<keyword evidence="6" id="KW-1185">Reference proteome</keyword>
<evidence type="ECO:0000259" key="4">
    <source>
        <dbReference type="Pfam" id="PF13472"/>
    </source>
</evidence>
<feature type="active site" evidence="1">
    <location>
        <position position="271"/>
    </location>
</feature>
<dbReference type="InterPro" id="IPR013830">
    <property type="entry name" value="SGNH_hydro"/>
</dbReference>
<keyword evidence="5" id="KW-0378">Hydrolase</keyword>
<protein>
    <submittedName>
        <fullName evidence="5">SGNH/GDSL hydrolase family protein</fullName>
    </submittedName>
</protein>
<dbReference type="AlphaFoldDB" id="A0A5N0E4C4"/>
<dbReference type="SUPFAM" id="SSF52266">
    <property type="entry name" value="SGNH hydrolase"/>
    <property type="match status" value="1"/>
</dbReference>
<evidence type="ECO:0000313" key="6">
    <source>
        <dbReference type="Proteomes" id="UP000323876"/>
    </source>
</evidence>
<evidence type="ECO:0000313" key="5">
    <source>
        <dbReference type="EMBL" id="KAA8883833.1"/>
    </source>
</evidence>
<dbReference type="PANTHER" id="PTHR37981">
    <property type="entry name" value="LIPASE 2"/>
    <property type="match status" value="1"/>
</dbReference>
<dbReference type="GO" id="GO:0019433">
    <property type="term" value="P:triglyceride catabolic process"/>
    <property type="evidence" value="ECO:0007669"/>
    <property type="project" value="TreeGrafter"/>
</dbReference>
<proteinExistence type="predicted"/>
<sequence length="290" mass="30515">MSMSKRPVFMAILITLAGTVAAPVAAAEPEATSSDYPSYVALGDSYTSGSFLPFVAPLCARADRNYPRLVAAAIKPKSFTDASCAGATTKALTDPQVATGNPPQFDALKPDTALVTLGIGGNDIPAFDVVFNCGVRDAAVPHGSPCNDFYTRGGTDTLAEQVRDVAPKVGAALDGIHRRSPKAKVLLVGYPVVLPETGPGCWPIVPISDGDVPFLRDTIKLLNQVLTEQAARHNATYVDTYTSSIGHDMCQAPGTKWLEGPIPTDLAAPLHPNGHGAQNQARQVLAELRR</sequence>
<feature type="domain" description="SGNH hydrolase-type esterase" evidence="4">
    <location>
        <begin position="41"/>
        <end position="278"/>
    </location>
</feature>
<dbReference type="GO" id="GO:0004806">
    <property type="term" value="F:triacylglycerol lipase activity"/>
    <property type="evidence" value="ECO:0007669"/>
    <property type="project" value="TreeGrafter"/>
</dbReference>
<name>A0A5N0E4C4_9NOCA</name>
<dbReference type="CDD" id="cd01823">
    <property type="entry name" value="SEST_like"/>
    <property type="match status" value="1"/>
</dbReference>
<gene>
    <name evidence="5" type="ORF">F3087_36840</name>
</gene>
<dbReference type="OrthoDB" id="5503950at2"/>
<comment type="caution">
    <text evidence="5">The sequence shown here is derived from an EMBL/GenBank/DDBJ whole genome shotgun (WGS) entry which is preliminary data.</text>
</comment>
<evidence type="ECO:0000256" key="1">
    <source>
        <dbReference type="PIRSR" id="PIRSR637460-1"/>
    </source>
</evidence>
<feature type="disulfide bond" evidence="2">
    <location>
        <begin position="201"/>
        <end position="250"/>
    </location>
</feature>
<feature type="disulfide bond" evidence="2">
    <location>
        <begin position="59"/>
        <end position="84"/>
    </location>
</feature>
<dbReference type="EMBL" id="VXLC01000025">
    <property type="protein sequence ID" value="KAA8883833.1"/>
    <property type="molecule type" value="Genomic_DNA"/>
</dbReference>
<dbReference type="Proteomes" id="UP000323876">
    <property type="component" value="Unassembled WGS sequence"/>
</dbReference>
<dbReference type="InterPro" id="IPR036514">
    <property type="entry name" value="SGNH_hydro_sf"/>
</dbReference>
<keyword evidence="3" id="KW-0732">Signal</keyword>
<feature type="disulfide bond" evidence="2">
    <location>
        <begin position="133"/>
        <end position="146"/>
    </location>
</feature>
<dbReference type="Gene3D" id="3.40.50.1110">
    <property type="entry name" value="SGNH hydrolase"/>
    <property type="match status" value="1"/>
</dbReference>